<feature type="domain" description="C-type lysozyme inhibitor" evidence="7">
    <location>
        <begin position="139"/>
        <end position="205"/>
    </location>
</feature>
<dbReference type="EMBL" id="AP017624">
    <property type="protein sequence ID" value="BAV41899.1"/>
    <property type="molecule type" value="Genomic_DNA"/>
</dbReference>
<evidence type="ECO:0000256" key="1">
    <source>
        <dbReference type="ARBA" id="ARBA00022729"/>
    </source>
</evidence>
<evidence type="ECO:0000313" key="9">
    <source>
        <dbReference type="Proteomes" id="UP000218067"/>
    </source>
</evidence>
<dbReference type="Proteomes" id="UP000218067">
    <property type="component" value="Chromosome"/>
</dbReference>
<gene>
    <name evidence="8" type="primary">lprL</name>
    <name evidence="8" type="ORF">SHTP_2816</name>
</gene>
<feature type="chain" id="PRO_5008572851" evidence="6">
    <location>
        <begin position="20"/>
        <end position="211"/>
    </location>
</feature>
<dbReference type="GO" id="GO:0005576">
    <property type="term" value="C:extracellular region"/>
    <property type="evidence" value="ECO:0007669"/>
    <property type="project" value="TreeGrafter"/>
</dbReference>
<dbReference type="PANTHER" id="PTHR37549">
    <property type="entry name" value="LIPOPROTEIN LPRI"/>
    <property type="match status" value="1"/>
</dbReference>
<dbReference type="PROSITE" id="PS51257">
    <property type="entry name" value="PROKAR_LIPOPROTEIN"/>
    <property type="match status" value="1"/>
</dbReference>
<keyword evidence="4 8" id="KW-0449">Lipoprotein</keyword>
<accession>A0A1B4Y4B3</accession>
<dbReference type="Gene3D" id="2.40.128.200">
    <property type="match status" value="1"/>
</dbReference>
<keyword evidence="2" id="KW-0472">Membrane</keyword>
<dbReference type="InterPro" id="IPR052755">
    <property type="entry name" value="Lysozyme_Inhibitor_LprI"/>
</dbReference>
<dbReference type="PANTHER" id="PTHR37549:SF1">
    <property type="entry name" value="LIPOPROTEIN LPRI"/>
    <property type="match status" value="1"/>
</dbReference>
<dbReference type="Pfam" id="PF09864">
    <property type="entry name" value="MliC"/>
    <property type="match status" value="1"/>
</dbReference>
<sequence>MRLIALIGAALALSACSSATTHSTPDSPAGTTSGSQPTSTAAPLLDCTNPEDDTQRLVCNDPQLTELDRRLDTAYQQALDRPCTDKAALTLAQGHWAETRDQCAQNPDMRTCLQESYQTRLAQLAIADPATAAPPVISYRCPAEDGPLTAQFYNELDPKTAVLTWRGDQYILFVQLSGSGARYGRQGVEYWEHQGEVQLDFHGTKFVCTTT</sequence>
<keyword evidence="1 6" id="KW-0732">Signal</keyword>
<dbReference type="RefSeq" id="WP_096370978.1">
    <property type="nucleotide sequence ID" value="NZ_AP017624.1"/>
</dbReference>
<name>A0A1B4Y4B3_MYCUL</name>
<evidence type="ECO:0000259" key="7">
    <source>
        <dbReference type="Pfam" id="PF09864"/>
    </source>
</evidence>
<dbReference type="InterPro" id="IPR036328">
    <property type="entry name" value="MliC_sf"/>
</dbReference>
<protein>
    <submittedName>
        <fullName evidence="8">Lipoprotein</fullName>
    </submittedName>
</protein>
<dbReference type="SUPFAM" id="SSF141488">
    <property type="entry name" value="YdhA-like"/>
    <property type="match status" value="1"/>
</dbReference>
<organism evidence="8 9">
    <name type="scientific">Mycobacterium ulcerans subsp. shinshuense</name>
    <dbReference type="NCBI Taxonomy" id="1124626"/>
    <lineage>
        <taxon>Bacteria</taxon>
        <taxon>Bacillati</taxon>
        <taxon>Actinomycetota</taxon>
        <taxon>Actinomycetes</taxon>
        <taxon>Mycobacteriales</taxon>
        <taxon>Mycobacteriaceae</taxon>
        <taxon>Mycobacterium</taxon>
        <taxon>Mycobacterium ulcerans group</taxon>
    </lineage>
</organism>
<feature type="region of interest" description="Disordered" evidence="5">
    <location>
        <begin position="19"/>
        <end position="43"/>
    </location>
</feature>
<proteinExistence type="predicted"/>
<dbReference type="InterPro" id="IPR018660">
    <property type="entry name" value="MliC"/>
</dbReference>
<evidence type="ECO:0000256" key="2">
    <source>
        <dbReference type="ARBA" id="ARBA00023136"/>
    </source>
</evidence>
<feature type="signal peptide" evidence="6">
    <location>
        <begin position="1"/>
        <end position="19"/>
    </location>
</feature>
<evidence type="ECO:0000256" key="3">
    <source>
        <dbReference type="ARBA" id="ARBA00023139"/>
    </source>
</evidence>
<evidence type="ECO:0000313" key="8">
    <source>
        <dbReference type="EMBL" id="BAV41899.1"/>
    </source>
</evidence>
<reference evidence="8 9" key="1">
    <citation type="submission" date="2016-08" db="EMBL/GenBank/DDBJ databases">
        <title>Complete genome sequence of Mycobacterium shinshuense, a subspecies of M. ulcerans.</title>
        <authorList>
            <person name="Yoshida M."/>
            <person name="Ogura Y."/>
            <person name="Hayashi T."/>
            <person name="Hoshino Y."/>
        </authorList>
    </citation>
    <scope>NUCLEOTIDE SEQUENCE [LARGE SCALE GENOMIC DNA]</scope>
    <source>
        <strain evidence="9">ATCC 33728</strain>
    </source>
</reference>
<keyword evidence="3" id="KW-0564">Palmitate</keyword>
<evidence type="ECO:0000256" key="6">
    <source>
        <dbReference type="SAM" id="SignalP"/>
    </source>
</evidence>
<evidence type="ECO:0000256" key="5">
    <source>
        <dbReference type="SAM" id="MobiDB-lite"/>
    </source>
</evidence>
<feature type="compositionally biased region" description="Polar residues" evidence="5">
    <location>
        <begin position="20"/>
        <end position="41"/>
    </location>
</feature>
<dbReference type="AlphaFoldDB" id="A0A1B4Y4B3"/>
<evidence type="ECO:0000256" key="4">
    <source>
        <dbReference type="ARBA" id="ARBA00023288"/>
    </source>
</evidence>
<dbReference type="GeneID" id="93437415"/>